<evidence type="ECO:0000256" key="2">
    <source>
        <dbReference type="ARBA" id="ARBA00009784"/>
    </source>
</evidence>
<feature type="transmembrane region" description="Helical" evidence="7">
    <location>
        <begin position="114"/>
        <end position="135"/>
    </location>
</feature>
<name>A0AA96GN38_9BACT</name>
<dbReference type="AlphaFoldDB" id="A0AA96GN38"/>
<feature type="transmembrane region" description="Helical" evidence="7">
    <location>
        <begin position="6"/>
        <end position="30"/>
    </location>
</feature>
<keyword evidence="9" id="KW-1185">Reference proteome</keyword>
<dbReference type="EMBL" id="CP116968">
    <property type="protein sequence ID" value="WNM62223.1"/>
    <property type="molecule type" value="Genomic_DNA"/>
</dbReference>
<dbReference type="PANTHER" id="PTHR33508:SF1">
    <property type="entry name" value="UPF0056 MEMBRANE PROTEIN YHCE"/>
    <property type="match status" value="1"/>
</dbReference>
<dbReference type="RefSeq" id="WP_312745399.1">
    <property type="nucleotide sequence ID" value="NZ_CP116968.1"/>
</dbReference>
<evidence type="ECO:0000256" key="5">
    <source>
        <dbReference type="ARBA" id="ARBA00022989"/>
    </source>
</evidence>
<dbReference type="Proteomes" id="UP001302494">
    <property type="component" value="Chromosome"/>
</dbReference>
<proteinExistence type="inferred from homology"/>
<accession>A0AA96GN38</accession>
<evidence type="ECO:0000313" key="9">
    <source>
        <dbReference type="Proteomes" id="UP001302494"/>
    </source>
</evidence>
<evidence type="ECO:0000256" key="3">
    <source>
        <dbReference type="ARBA" id="ARBA00022475"/>
    </source>
</evidence>
<comment type="similarity">
    <text evidence="2 7">Belongs to the UPF0056 (MarC) family.</text>
</comment>
<dbReference type="NCBIfam" id="NF008320">
    <property type="entry name" value="PRK11111.1"/>
    <property type="match status" value="1"/>
</dbReference>
<feature type="transmembrane region" description="Helical" evidence="7">
    <location>
        <begin position="74"/>
        <end position="93"/>
    </location>
</feature>
<organism evidence="8 9">
    <name type="scientific">Candidatus Nitrospira neomarina</name>
    <dbReference type="NCBI Taxonomy" id="3020899"/>
    <lineage>
        <taxon>Bacteria</taxon>
        <taxon>Pseudomonadati</taxon>
        <taxon>Nitrospirota</taxon>
        <taxon>Nitrospiria</taxon>
        <taxon>Nitrospirales</taxon>
        <taxon>Nitrospiraceae</taxon>
        <taxon>Nitrospira</taxon>
    </lineage>
</organism>
<gene>
    <name evidence="8" type="ORF">PQG83_00325</name>
</gene>
<dbReference type="KEGG" id="nneo:PQG83_00325"/>
<keyword evidence="4 7" id="KW-0812">Transmembrane</keyword>
<evidence type="ECO:0000256" key="1">
    <source>
        <dbReference type="ARBA" id="ARBA00004651"/>
    </source>
</evidence>
<feature type="transmembrane region" description="Helical" evidence="7">
    <location>
        <begin position="181"/>
        <end position="199"/>
    </location>
</feature>
<keyword evidence="5 7" id="KW-1133">Transmembrane helix</keyword>
<evidence type="ECO:0000256" key="6">
    <source>
        <dbReference type="ARBA" id="ARBA00023136"/>
    </source>
</evidence>
<dbReference type="GO" id="GO:0005886">
    <property type="term" value="C:plasma membrane"/>
    <property type="evidence" value="ECO:0007669"/>
    <property type="project" value="UniProtKB-SubCell"/>
</dbReference>
<comment type="subcellular location">
    <subcellularLocation>
        <location evidence="1 7">Cell membrane</location>
        <topology evidence="1 7">Multi-pass membrane protein</topology>
    </subcellularLocation>
</comment>
<keyword evidence="6 7" id="KW-0472">Membrane</keyword>
<feature type="transmembrane region" description="Helical" evidence="7">
    <location>
        <begin position="147"/>
        <end position="169"/>
    </location>
</feature>
<dbReference type="InterPro" id="IPR002771">
    <property type="entry name" value="Multi_antbiot-R_MarC"/>
</dbReference>
<evidence type="ECO:0000256" key="7">
    <source>
        <dbReference type="RuleBase" id="RU362048"/>
    </source>
</evidence>
<protein>
    <recommendedName>
        <fullName evidence="7">UPF0056 membrane protein</fullName>
    </recommendedName>
</protein>
<reference evidence="8 9" key="1">
    <citation type="submission" date="2023-01" db="EMBL/GenBank/DDBJ databases">
        <title>Cultivation and genomic characterization of new, ubiquitous marine nitrite-oxidizing bacteria from the Nitrospirales.</title>
        <authorList>
            <person name="Mueller A.J."/>
            <person name="Daebeler A."/>
            <person name="Herbold C.W."/>
            <person name="Kirkegaard R.H."/>
            <person name="Daims H."/>
        </authorList>
    </citation>
    <scope>NUCLEOTIDE SEQUENCE [LARGE SCALE GENOMIC DNA]</scope>
    <source>
        <strain evidence="8 9">DK</strain>
    </source>
</reference>
<sequence length="211" mass="22306">MLDYTEYVKIFVALLAVINPLGAISIFIALTPGKEMKDRQHIARIASFSATLILLVALVAGEGVLAIFGISVSSFRVGGGILILLLAISMLQAQRSLTVQTKEEAEESDRKQDIAIVPLSTPLLAGPGSLSTVVLQAHKGIGWAHEAFIALAIVAVGICIWTSLHLAPWISQRLGQTGINIFTRIMGLILAAIAVEFIANGLKGLFPALAG</sequence>
<evidence type="ECO:0000256" key="4">
    <source>
        <dbReference type="ARBA" id="ARBA00022692"/>
    </source>
</evidence>
<dbReference type="Pfam" id="PF01914">
    <property type="entry name" value="MarC"/>
    <property type="match status" value="1"/>
</dbReference>
<feature type="transmembrane region" description="Helical" evidence="7">
    <location>
        <begin position="42"/>
        <end position="68"/>
    </location>
</feature>
<dbReference type="NCBIfam" id="TIGR00427">
    <property type="entry name" value="NAAT family transporter"/>
    <property type="match status" value="1"/>
</dbReference>
<keyword evidence="3" id="KW-1003">Cell membrane</keyword>
<dbReference type="PANTHER" id="PTHR33508">
    <property type="entry name" value="UPF0056 MEMBRANE PROTEIN YHCE"/>
    <property type="match status" value="1"/>
</dbReference>
<evidence type="ECO:0000313" key="8">
    <source>
        <dbReference type="EMBL" id="WNM62223.1"/>
    </source>
</evidence>